<sequence length="228" mass="25338">MEESMTGTRVLSARRSKPDMAALVDQHKPLNAYLPHRRADLIFEERIPVVSIENLPSDDSASSTYSPEPQTFVISKRISHRPKRLPKLRLRTVANGSTAGRGLHHSRTLNMDSNTENTAEVNSTTTMTVTVVTSSTDEETDDEDDNIPLSNFIPSKSSTQSSPPQPEPPSPCEPEPEIVRCQCTRPAVLDDPRWDGQYCSPECLISGCHRAFEVWLHMHRNDTGVSGC</sequence>
<feature type="compositionally biased region" description="Low complexity" evidence="1">
    <location>
        <begin position="123"/>
        <end position="135"/>
    </location>
</feature>
<feature type="region of interest" description="Disordered" evidence="1">
    <location>
        <begin position="95"/>
        <end position="176"/>
    </location>
</feature>
<name>A0A8E0VIG2_9TREM</name>
<evidence type="ECO:0000313" key="2">
    <source>
        <dbReference type="EMBL" id="KAA0195499.1"/>
    </source>
</evidence>
<feature type="compositionally biased region" description="Pro residues" evidence="1">
    <location>
        <begin position="163"/>
        <end position="173"/>
    </location>
</feature>
<dbReference type="EMBL" id="LUCM01003662">
    <property type="protein sequence ID" value="KAA0195499.1"/>
    <property type="molecule type" value="Genomic_DNA"/>
</dbReference>
<reference evidence="2" key="1">
    <citation type="submission" date="2019-05" db="EMBL/GenBank/DDBJ databases">
        <title>Annotation for the trematode Fasciolopsis buski.</title>
        <authorList>
            <person name="Choi Y.-J."/>
        </authorList>
    </citation>
    <scope>NUCLEOTIDE SEQUENCE</scope>
    <source>
        <strain evidence="2">HT</strain>
        <tissue evidence="2">Whole worm</tissue>
    </source>
</reference>
<dbReference type="AlphaFoldDB" id="A0A8E0VIG2"/>
<feature type="compositionally biased region" description="Acidic residues" evidence="1">
    <location>
        <begin position="136"/>
        <end position="146"/>
    </location>
</feature>
<organism evidence="2 3">
    <name type="scientific">Fasciolopsis buskii</name>
    <dbReference type="NCBI Taxonomy" id="27845"/>
    <lineage>
        <taxon>Eukaryota</taxon>
        <taxon>Metazoa</taxon>
        <taxon>Spiralia</taxon>
        <taxon>Lophotrochozoa</taxon>
        <taxon>Platyhelminthes</taxon>
        <taxon>Trematoda</taxon>
        <taxon>Digenea</taxon>
        <taxon>Plagiorchiida</taxon>
        <taxon>Echinostomata</taxon>
        <taxon>Echinostomatoidea</taxon>
        <taxon>Fasciolidae</taxon>
        <taxon>Fasciolopsis</taxon>
    </lineage>
</organism>
<evidence type="ECO:0000256" key="1">
    <source>
        <dbReference type="SAM" id="MobiDB-lite"/>
    </source>
</evidence>
<keyword evidence="3" id="KW-1185">Reference proteome</keyword>
<dbReference type="OrthoDB" id="10027956at2759"/>
<gene>
    <name evidence="2" type="ORF">FBUS_05280</name>
</gene>
<accession>A0A8E0VIG2</accession>
<protein>
    <submittedName>
        <fullName evidence="2">Uncharacterized protein</fullName>
    </submittedName>
</protein>
<dbReference type="Proteomes" id="UP000728185">
    <property type="component" value="Unassembled WGS sequence"/>
</dbReference>
<feature type="compositionally biased region" description="Polar residues" evidence="1">
    <location>
        <begin position="108"/>
        <end position="122"/>
    </location>
</feature>
<comment type="caution">
    <text evidence="2">The sequence shown here is derived from an EMBL/GenBank/DDBJ whole genome shotgun (WGS) entry which is preliminary data.</text>
</comment>
<proteinExistence type="predicted"/>
<evidence type="ECO:0000313" key="3">
    <source>
        <dbReference type="Proteomes" id="UP000728185"/>
    </source>
</evidence>